<evidence type="ECO:0000256" key="3">
    <source>
        <dbReference type="ARBA" id="ARBA00023163"/>
    </source>
</evidence>
<evidence type="ECO:0000313" key="6">
    <source>
        <dbReference type="Proteomes" id="UP000588586"/>
    </source>
</evidence>
<gene>
    <name evidence="5" type="ORF">HJG52_05085</name>
</gene>
<dbReference type="GO" id="GO:0003700">
    <property type="term" value="F:DNA-binding transcription factor activity"/>
    <property type="evidence" value="ECO:0007669"/>
    <property type="project" value="TreeGrafter"/>
</dbReference>
<reference evidence="5 6" key="1">
    <citation type="submission" date="2020-04" db="EMBL/GenBank/DDBJ databases">
        <title>Knoellia sp. isolate from air conditioner.</title>
        <authorList>
            <person name="Chea S."/>
            <person name="Kim D.-U."/>
        </authorList>
    </citation>
    <scope>NUCLEOTIDE SEQUENCE [LARGE SCALE GENOMIC DNA]</scope>
    <source>
        <strain evidence="5 6">DB2414S</strain>
    </source>
</reference>
<proteinExistence type="predicted"/>
<dbReference type="PROSITE" id="PS50932">
    <property type="entry name" value="HTH_LACI_2"/>
    <property type="match status" value="1"/>
</dbReference>
<dbReference type="Gene3D" id="1.10.260.40">
    <property type="entry name" value="lambda repressor-like DNA-binding domains"/>
    <property type="match status" value="1"/>
</dbReference>
<dbReference type="InterPro" id="IPR028082">
    <property type="entry name" value="Peripla_BP_I"/>
</dbReference>
<name>A0A849H6D6_9MICO</name>
<dbReference type="SUPFAM" id="SSF53822">
    <property type="entry name" value="Periplasmic binding protein-like I"/>
    <property type="match status" value="1"/>
</dbReference>
<dbReference type="Pfam" id="PF13377">
    <property type="entry name" value="Peripla_BP_3"/>
    <property type="match status" value="1"/>
</dbReference>
<organism evidence="5 6">
    <name type="scientific">Knoellia koreensis</name>
    <dbReference type="NCBI Taxonomy" id="2730921"/>
    <lineage>
        <taxon>Bacteria</taxon>
        <taxon>Bacillati</taxon>
        <taxon>Actinomycetota</taxon>
        <taxon>Actinomycetes</taxon>
        <taxon>Micrococcales</taxon>
        <taxon>Intrasporangiaceae</taxon>
        <taxon>Knoellia</taxon>
    </lineage>
</organism>
<dbReference type="SUPFAM" id="SSF47413">
    <property type="entry name" value="lambda repressor-like DNA-binding domains"/>
    <property type="match status" value="1"/>
</dbReference>
<protein>
    <submittedName>
        <fullName evidence="5">Substrate-binding domain-containing protein</fullName>
    </submittedName>
</protein>
<dbReference type="PANTHER" id="PTHR30146">
    <property type="entry name" value="LACI-RELATED TRANSCRIPTIONAL REPRESSOR"/>
    <property type="match status" value="1"/>
</dbReference>
<evidence type="ECO:0000259" key="4">
    <source>
        <dbReference type="PROSITE" id="PS50932"/>
    </source>
</evidence>
<dbReference type="SMART" id="SM00354">
    <property type="entry name" value="HTH_LACI"/>
    <property type="match status" value="1"/>
</dbReference>
<dbReference type="Gene3D" id="3.40.50.2300">
    <property type="match status" value="2"/>
</dbReference>
<keyword evidence="6" id="KW-1185">Reference proteome</keyword>
<evidence type="ECO:0000256" key="1">
    <source>
        <dbReference type="ARBA" id="ARBA00023015"/>
    </source>
</evidence>
<evidence type="ECO:0000256" key="2">
    <source>
        <dbReference type="ARBA" id="ARBA00023125"/>
    </source>
</evidence>
<dbReference type="RefSeq" id="WP_171242410.1">
    <property type="nucleotide sequence ID" value="NZ_JABEPQ010000001.1"/>
</dbReference>
<keyword evidence="3" id="KW-0804">Transcription</keyword>
<dbReference type="GO" id="GO:0000976">
    <property type="term" value="F:transcription cis-regulatory region binding"/>
    <property type="evidence" value="ECO:0007669"/>
    <property type="project" value="TreeGrafter"/>
</dbReference>
<dbReference type="InterPro" id="IPR000843">
    <property type="entry name" value="HTH_LacI"/>
</dbReference>
<comment type="caution">
    <text evidence="5">The sequence shown here is derived from an EMBL/GenBank/DDBJ whole genome shotgun (WGS) entry which is preliminary data.</text>
</comment>
<dbReference type="EMBL" id="JABEPQ010000001">
    <property type="protein sequence ID" value="NNM45380.1"/>
    <property type="molecule type" value="Genomic_DNA"/>
</dbReference>
<dbReference type="InterPro" id="IPR010982">
    <property type="entry name" value="Lambda_DNA-bd_dom_sf"/>
</dbReference>
<feature type="domain" description="HTH lacI-type" evidence="4">
    <location>
        <begin position="5"/>
        <end position="57"/>
    </location>
</feature>
<dbReference type="InterPro" id="IPR046335">
    <property type="entry name" value="LacI/GalR-like_sensor"/>
</dbReference>
<evidence type="ECO:0000313" key="5">
    <source>
        <dbReference type="EMBL" id="NNM45380.1"/>
    </source>
</evidence>
<dbReference type="Pfam" id="PF00356">
    <property type="entry name" value="LacI"/>
    <property type="match status" value="1"/>
</dbReference>
<dbReference type="Proteomes" id="UP000588586">
    <property type="component" value="Unassembled WGS sequence"/>
</dbReference>
<accession>A0A849H6D6</accession>
<keyword evidence="1" id="KW-0805">Transcription regulation</keyword>
<dbReference type="PROSITE" id="PS00356">
    <property type="entry name" value="HTH_LACI_1"/>
    <property type="match status" value="1"/>
</dbReference>
<dbReference type="AlphaFoldDB" id="A0A849H6D6"/>
<dbReference type="PANTHER" id="PTHR30146:SF153">
    <property type="entry name" value="LACTOSE OPERON REPRESSOR"/>
    <property type="match status" value="1"/>
</dbReference>
<sequence>MKRVPTLADVAQAAGVSKSAASKAINDRTDVSAATVAKVKAAVDQLGYVVKTRSAATDVVALWVVIDGLGNYYSPQVLEGIVLEAEESGAVAVVSQRQGGPHARRPGSPAWMADAAGKGAQAFILVATDVTAATISAAEQADVPLVVLDPVMRLSSGVATVGATNFRGGVEATEHLVGLGHTRIAFIGANPRSHAGGDRLAGYHDALRRAGIAPDPDLVVPGHFHTEDGLSAEDLLRRPNRPTAIFCGSDSVALGVYEACHRLGLRVPEDVSVVGFDDGLGADVATPHLTTVRQPLEQMGRLAVRTAVAAVVGGGPLAPPLEVATKLIVRDSTAPPAQRD</sequence>
<keyword evidence="2" id="KW-0238">DNA-binding</keyword>